<organism evidence="1 2">
    <name type="scientific">Shewanella morhuae</name>
    <dbReference type="NCBI Taxonomy" id="365591"/>
    <lineage>
        <taxon>Bacteria</taxon>
        <taxon>Pseudomonadati</taxon>
        <taxon>Pseudomonadota</taxon>
        <taxon>Gammaproteobacteria</taxon>
        <taxon>Alteromonadales</taxon>
        <taxon>Shewanellaceae</taxon>
        <taxon>Shewanella</taxon>
    </lineage>
</organism>
<reference evidence="1 2" key="1">
    <citation type="submission" date="2018-06" db="EMBL/GenBank/DDBJ databases">
        <authorList>
            <consortium name="Pathogen Informatics"/>
            <person name="Doyle S."/>
        </authorList>
    </citation>
    <scope>NUCLEOTIDE SEQUENCE [LARGE SCALE GENOMIC DNA]</scope>
    <source>
        <strain evidence="1 2">NCTC10736</strain>
    </source>
</reference>
<sequence>MKTITLAGIATIRSELDALLAKYNKENPHGLIVSLGNGSYTDKSVTFKTTAAVKMEGIPDGVDLTKQALDFLKYAKLLGLKESDLGRKFNVKGVEFMLCGRV</sequence>
<dbReference type="EMBL" id="UGYV01000004">
    <property type="protein sequence ID" value="SUJ10471.1"/>
    <property type="molecule type" value="Genomic_DNA"/>
</dbReference>
<evidence type="ECO:0000313" key="2">
    <source>
        <dbReference type="Proteomes" id="UP000255061"/>
    </source>
</evidence>
<accession>A0A380C180</accession>
<evidence type="ECO:0000313" key="1">
    <source>
        <dbReference type="EMBL" id="SUJ10471.1"/>
    </source>
</evidence>
<dbReference type="RefSeq" id="WP_115407368.1">
    <property type="nucleotide sequence ID" value="NZ_UGYV01000004.1"/>
</dbReference>
<name>A0A380C180_9GAMM</name>
<dbReference type="Proteomes" id="UP000255061">
    <property type="component" value="Unassembled WGS sequence"/>
</dbReference>
<dbReference type="AlphaFoldDB" id="A0A380C180"/>
<gene>
    <name evidence="1" type="ORF">NCTC10736_04113</name>
</gene>
<proteinExistence type="predicted"/>
<protein>
    <submittedName>
        <fullName evidence="1">Uncharacterized protein</fullName>
    </submittedName>
</protein>